<evidence type="ECO:0000256" key="3">
    <source>
        <dbReference type="ARBA" id="ARBA00022980"/>
    </source>
</evidence>
<dbReference type="STRING" id="454130.A0A0U5FYH9"/>
<dbReference type="InterPro" id="IPR000851">
    <property type="entry name" value="Ribosomal_uS5"/>
</dbReference>
<dbReference type="Proteomes" id="UP000054771">
    <property type="component" value="Unassembled WGS sequence"/>
</dbReference>
<dbReference type="SUPFAM" id="SSF54768">
    <property type="entry name" value="dsRNA-binding domain-like"/>
    <property type="match status" value="1"/>
</dbReference>
<evidence type="ECO:0000256" key="4">
    <source>
        <dbReference type="ARBA" id="ARBA00023128"/>
    </source>
</evidence>
<evidence type="ECO:0000256" key="9">
    <source>
        <dbReference type="RuleBase" id="RU003823"/>
    </source>
</evidence>
<dbReference type="OrthoDB" id="309483at2759"/>
<dbReference type="GO" id="GO:0003735">
    <property type="term" value="F:structural constituent of ribosome"/>
    <property type="evidence" value="ECO:0007669"/>
    <property type="project" value="UniProtKB-UniRule"/>
</dbReference>
<dbReference type="Gene3D" id="3.30.160.20">
    <property type="match status" value="1"/>
</dbReference>
<dbReference type="InterPro" id="IPR013810">
    <property type="entry name" value="Ribosomal_uS5_N"/>
</dbReference>
<gene>
    <name evidence="12" type="ORF">ASPCAL04381</name>
</gene>
<evidence type="ECO:0000313" key="12">
    <source>
        <dbReference type="EMBL" id="CEL03224.1"/>
    </source>
</evidence>
<dbReference type="GO" id="GO:0006412">
    <property type="term" value="P:translation"/>
    <property type="evidence" value="ECO:0007669"/>
    <property type="project" value="InterPro"/>
</dbReference>
<dbReference type="Pfam" id="PF03719">
    <property type="entry name" value="Ribosomal_S5_C"/>
    <property type="match status" value="1"/>
</dbReference>
<dbReference type="InterPro" id="IPR020568">
    <property type="entry name" value="Ribosomal_Su5_D2-typ_SF"/>
</dbReference>
<feature type="domain" description="S5 DRBM" evidence="11">
    <location>
        <begin position="273"/>
        <end position="336"/>
    </location>
</feature>
<comment type="similarity">
    <text evidence="2 9">Belongs to the universal ribosomal protein uS5 family.</text>
</comment>
<evidence type="ECO:0000259" key="11">
    <source>
        <dbReference type="PROSITE" id="PS50881"/>
    </source>
</evidence>
<evidence type="ECO:0000313" key="13">
    <source>
        <dbReference type="Proteomes" id="UP000054771"/>
    </source>
</evidence>
<evidence type="ECO:0000256" key="1">
    <source>
        <dbReference type="ARBA" id="ARBA00004173"/>
    </source>
</evidence>
<dbReference type="OMA" id="IYEMCRA"/>
<reference evidence="13" key="1">
    <citation type="journal article" date="2016" name="Genome Announc.">
        <title>Draft genome sequences of fungus Aspergillus calidoustus.</title>
        <authorList>
            <person name="Horn F."/>
            <person name="Linde J."/>
            <person name="Mattern D.J."/>
            <person name="Walther G."/>
            <person name="Guthke R."/>
            <person name="Scherlach K."/>
            <person name="Martin K."/>
            <person name="Brakhage A.A."/>
            <person name="Petzke L."/>
            <person name="Valiante V."/>
        </authorList>
    </citation>
    <scope>NUCLEOTIDE SEQUENCE [LARGE SCALE GENOMIC DNA]</scope>
    <source>
        <strain evidence="13">SF006504</strain>
    </source>
</reference>
<accession>A0A0U5FYH9</accession>
<organism evidence="12 13">
    <name type="scientific">Aspergillus calidoustus</name>
    <dbReference type="NCBI Taxonomy" id="454130"/>
    <lineage>
        <taxon>Eukaryota</taxon>
        <taxon>Fungi</taxon>
        <taxon>Dikarya</taxon>
        <taxon>Ascomycota</taxon>
        <taxon>Pezizomycotina</taxon>
        <taxon>Eurotiomycetes</taxon>
        <taxon>Eurotiomycetidae</taxon>
        <taxon>Eurotiales</taxon>
        <taxon>Aspergillaceae</taxon>
        <taxon>Aspergillus</taxon>
        <taxon>Aspergillus subgen. Nidulantes</taxon>
    </lineage>
</organism>
<feature type="compositionally biased region" description="Basic and acidic residues" evidence="10">
    <location>
        <begin position="37"/>
        <end position="59"/>
    </location>
</feature>
<proteinExistence type="inferred from homology"/>
<dbReference type="FunFam" id="3.30.160.20:FF:000022">
    <property type="entry name" value="28S ribosomal protein S5, mitochondrial"/>
    <property type="match status" value="1"/>
</dbReference>
<dbReference type="GO" id="GO:0005763">
    <property type="term" value="C:mitochondrial small ribosomal subunit"/>
    <property type="evidence" value="ECO:0007669"/>
    <property type="project" value="UniProtKB-ARBA"/>
</dbReference>
<keyword evidence="3 8" id="KW-0689">Ribosomal protein</keyword>
<dbReference type="FunFam" id="3.30.230.10:FF:000041">
    <property type="entry name" value="37S ribosomal protein S5"/>
    <property type="match status" value="1"/>
</dbReference>
<evidence type="ECO:0000256" key="2">
    <source>
        <dbReference type="ARBA" id="ARBA00008945"/>
    </source>
</evidence>
<dbReference type="Gene3D" id="3.30.230.10">
    <property type="match status" value="1"/>
</dbReference>
<keyword evidence="4" id="KW-0496">Mitochondrion</keyword>
<keyword evidence="5 8" id="KW-0687">Ribonucleoprotein</keyword>
<keyword evidence="13" id="KW-1185">Reference proteome</keyword>
<sequence length="451" mass="50441">MSFARPAKCLICSFSRTASVVGPRVPRRQFQLSAARFSDEKPKPPVVKEEPKKTLEISKEGQSTAPEPKGEVQIRLRDLPRTLKPEHFKEYTEAEKAALSQHYTPEQIAAIEAGEAAIDPEHLATQFGIREDPLAFKYLDDFSTIEPVVDKHVRAPESNSDYTATLKTEEDFIDDFAKFFAELPENFTMSDWVRFAETNRMTIGKEENELNPSSSLVPALFRAGETLEGPTDKPPKYYDAGEQGAKAQDEEPSDEMKALLKATGYSMKEISALKVKTLVSHRVVNQTRLGKIQSMYILAVAGNGKGLLGIGEGKSEEPSNAQAQAWLRAIRNMQPVPRYEDRTIYGDVKGKKGAVELKLMSRPPGFGLRCQSLIYEMCRAAGIKDLAARVDRSRNHMNTVKAAYEALMSQRLPEDIARARGKKLIDVRKVYYSGRDVQRAAGPRFQRQNLA</sequence>
<dbReference type="EMBL" id="CDMC01000003">
    <property type="protein sequence ID" value="CEL03224.1"/>
    <property type="molecule type" value="Genomic_DNA"/>
</dbReference>
<name>A0A0U5FYH9_ASPCI</name>
<dbReference type="GO" id="GO:0003723">
    <property type="term" value="F:RNA binding"/>
    <property type="evidence" value="ECO:0007669"/>
    <property type="project" value="InterPro"/>
</dbReference>
<dbReference type="SUPFAM" id="SSF54211">
    <property type="entry name" value="Ribosomal protein S5 domain 2-like"/>
    <property type="match status" value="1"/>
</dbReference>
<dbReference type="InterPro" id="IPR014721">
    <property type="entry name" value="Ribsml_uS5_D2-typ_fold_subgr"/>
</dbReference>
<dbReference type="PANTHER" id="PTHR48277:SF1">
    <property type="entry name" value="MITOCHONDRIAL RIBOSOMAL PROTEIN S5"/>
    <property type="match status" value="1"/>
</dbReference>
<dbReference type="InterPro" id="IPR005324">
    <property type="entry name" value="Ribosomal_uS5_C"/>
</dbReference>
<dbReference type="Pfam" id="PF00333">
    <property type="entry name" value="Ribosomal_S5"/>
    <property type="match status" value="1"/>
</dbReference>
<evidence type="ECO:0000256" key="8">
    <source>
        <dbReference type="PROSITE-ProRule" id="PRU00268"/>
    </source>
</evidence>
<evidence type="ECO:0000256" key="10">
    <source>
        <dbReference type="SAM" id="MobiDB-lite"/>
    </source>
</evidence>
<dbReference type="PROSITE" id="PS50881">
    <property type="entry name" value="S5_DSRBD"/>
    <property type="match status" value="1"/>
</dbReference>
<feature type="region of interest" description="Disordered" evidence="10">
    <location>
        <begin position="225"/>
        <end position="253"/>
    </location>
</feature>
<dbReference type="AlphaFoldDB" id="A0A0U5FYH9"/>
<dbReference type="PANTHER" id="PTHR48277">
    <property type="entry name" value="MITOCHONDRIAL RIBOSOMAL PROTEIN S5"/>
    <property type="match status" value="1"/>
</dbReference>
<feature type="region of interest" description="Disordered" evidence="10">
    <location>
        <begin position="32"/>
        <end position="71"/>
    </location>
</feature>
<comment type="subcellular location">
    <subcellularLocation>
        <location evidence="1">Mitochondrion</location>
    </subcellularLocation>
</comment>
<evidence type="ECO:0000256" key="5">
    <source>
        <dbReference type="ARBA" id="ARBA00023274"/>
    </source>
</evidence>
<evidence type="ECO:0000256" key="7">
    <source>
        <dbReference type="ARBA" id="ARBA00039335"/>
    </source>
</evidence>
<protein>
    <recommendedName>
        <fullName evidence="7">Small ribosomal subunit protein uS5m</fullName>
    </recommendedName>
</protein>
<evidence type="ECO:0000256" key="6">
    <source>
        <dbReference type="ARBA" id="ARBA00037226"/>
    </source>
</evidence>
<comment type="function">
    <text evidence="6">Component of the mitochondrial ribosome (mitoribosome), a dedicated translation machinery responsible for the synthesis of mitochondrial genome-encoded proteins, including at least some of the essential transmembrane subunits of the mitochondrial respiratory chain. The mitoribosomes are attached to the mitochondrial inner membrane and translation products are cotranslationally integrated into the membrane.</text>
</comment>